<evidence type="ECO:0000313" key="7">
    <source>
        <dbReference type="EMBL" id="MFC6955230.1"/>
    </source>
</evidence>
<evidence type="ECO:0000256" key="1">
    <source>
        <dbReference type="ARBA" id="ARBA00001946"/>
    </source>
</evidence>
<comment type="similarity">
    <text evidence="2">Belongs to the mandelate racemase/muconate lactonizing enzyme family.</text>
</comment>
<dbReference type="Gene3D" id="3.20.20.120">
    <property type="entry name" value="Enolase-like C-terminal domain"/>
    <property type="match status" value="1"/>
</dbReference>
<reference evidence="7 8" key="1">
    <citation type="journal article" date="2019" name="Int. J. Syst. Evol. Microbiol.">
        <title>The Global Catalogue of Microorganisms (GCM) 10K type strain sequencing project: providing services to taxonomists for standard genome sequencing and annotation.</title>
        <authorList>
            <consortium name="The Broad Institute Genomics Platform"/>
            <consortium name="The Broad Institute Genome Sequencing Center for Infectious Disease"/>
            <person name="Wu L."/>
            <person name="Ma J."/>
        </authorList>
    </citation>
    <scope>NUCLEOTIDE SEQUENCE [LARGE SCALE GENOMIC DNA]</scope>
    <source>
        <strain evidence="7 8">GX26</strain>
    </source>
</reference>
<dbReference type="AlphaFoldDB" id="A0ABD5VIT7"/>
<dbReference type="InterPro" id="IPR029065">
    <property type="entry name" value="Enolase_C-like"/>
</dbReference>
<accession>A0ABD5VIT7</accession>
<dbReference type="EMBL" id="JBHSXN010000005">
    <property type="protein sequence ID" value="MFC6955230.1"/>
    <property type="molecule type" value="Genomic_DNA"/>
</dbReference>
<dbReference type="RefSeq" id="WP_336352163.1">
    <property type="nucleotide sequence ID" value="NZ_JAZAQL010000005.1"/>
</dbReference>
<keyword evidence="3" id="KW-0479">Metal-binding</keyword>
<dbReference type="CDD" id="cd03319">
    <property type="entry name" value="L-Ala-DL-Glu_epimerase"/>
    <property type="match status" value="1"/>
</dbReference>
<feature type="domain" description="Mandelate racemase/muconate lactonizing enzyme C-terminal" evidence="6">
    <location>
        <begin position="145"/>
        <end position="238"/>
    </location>
</feature>
<evidence type="ECO:0000313" key="8">
    <source>
        <dbReference type="Proteomes" id="UP001596395"/>
    </source>
</evidence>
<dbReference type="InterPro" id="IPR034603">
    <property type="entry name" value="Dipeptide_epimerase"/>
</dbReference>
<dbReference type="InterPro" id="IPR013341">
    <property type="entry name" value="Mandelate_racemase_N_dom"/>
</dbReference>
<organism evidence="7 8">
    <name type="scientific">Halorubellus litoreus</name>
    <dbReference type="NCBI Taxonomy" id="755308"/>
    <lineage>
        <taxon>Archaea</taxon>
        <taxon>Methanobacteriati</taxon>
        <taxon>Methanobacteriota</taxon>
        <taxon>Stenosarchaea group</taxon>
        <taxon>Halobacteria</taxon>
        <taxon>Halobacteriales</taxon>
        <taxon>Halorubellaceae</taxon>
        <taxon>Halorubellus</taxon>
    </lineage>
</organism>
<keyword evidence="8" id="KW-1185">Reference proteome</keyword>
<sequence>MTLQVEFERVDLPLADTFTISRGSQDVAENVVVRVRDDAADDGDDAVVGVGAAAPSRHYGETAATVEAVLSDLEAAIADVDPFQTRRIEAECERAVHDNPAARAAVSIAVHDLVAKRLGVPLYRSLGLDPSTAPDTSFTIGLDSVDRVREKAAAAADAGYGTLKVKVGTDRDRAVVDAVREGAPDATLRVDANEAWTPKEAVRKAEWLADAGVEFVEQPVPATDPEGLRYVYERSPLPIAVDESCVVPSDVPQIADRADIVTCKLMKCGGVQAARDLFAAARANGLETMLGCMVESNAAISAGAHLAPLCDHVDLDGSLLLADDPYDGPVREGGAIAFADDQPGTGAVER</sequence>
<keyword evidence="4" id="KW-0460">Magnesium</keyword>
<evidence type="ECO:0000256" key="2">
    <source>
        <dbReference type="ARBA" id="ARBA00008031"/>
    </source>
</evidence>
<dbReference type="InterPro" id="IPR036849">
    <property type="entry name" value="Enolase-like_C_sf"/>
</dbReference>
<dbReference type="InterPro" id="IPR029017">
    <property type="entry name" value="Enolase-like_N"/>
</dbReference>
<protein>
    <submittedName>
        <fullName evidence="7">Dipeptide epimerase</fullName>
    </submittedName>
</protein>
<dbReference type="Proteomes" id="UP001596395">
    <property type="component" value="Unassembled WGS sequence"/>
</dbReference>
<comment type="cofactor">
    <cofactor evidence="1">
        <name>Mg(2+)</name>
        <dbReference type="ChEBI" id="CHEBI:18420"/>
    </cofactor>
</comment>
<name>A0ABD5VIT7_9EURY</name>
<dbReference type="InterPro" id="IPR018110">
    <property type="entry name" value="Mandel_Rmase/mucon_lact_enz_CS"/>
</dbReference>
<dbReference type="SFLD" id="SFLDF00009">
    <property type="entry name" value="o-succinylbenzoate_synthase"/>
    <property type="match status" value="1"/>
</dbReference>
<dbReference type="Gene3D" id="3.30.390.10">
    <property type="entry name" value="Enolase-like, N-terminal domain"/>
    <property type="match status" value="1"/>
</dbReference>
<dbReference type="InterPro" id="IPR013342">
    <property type="entry name" value="Mandelate_racemase_C"/>
</dbReference>
<dbReference type="Pfam" id="PF02746">
    <property type="entry name" value="MR_MLE_N"/>
    <property type="match status" value="1"/>
</dbReference>
<dbReference type="PANTHER" id="PTHR48073">
    <property type="entry name" value="O-SUCCINYLBENZOATE SYNTHASE-RELATED"/>
    <property type="match status" value="1"/>
</dbReference>
<evidence type="ECO:0000256" key="3">
    <source>
        <dbReference type="ARBA" id="ARBA00022723"/>
    </source>
</evidence>
<gene>
    <name evidence="7" type="ORF">ACFQGB_20400</name>
</gene>
<dbReference type="Pfam" id="PF13378">
    <property type="entry name" value="MR_MLE_C"/>
    <property type="match status" value="1"/>
</dbReference>
<proteinExistence type="inferred from homology"/>
<dbReference type="SFLD" id="SFLDG00180">
    <property type="entry name" value="muconate_cycloisomerase"/>
    <property type="match status" value="2"/>
</dbReference>
<evidence type="ECO:0000256" key="5">
    <source>
        <dbReference type="ARBA" id="ARBA00023235"/>
    </source>
</evidence>
<dbReference type="SMART" id="SM00922">
    <property type="entry name" value="MR_MLE"/>
    <property type="match status" value="1"/>
</dbReference>
<dbReference type="PANTHER" id="PTHR48073:SF2">
    <property type="entry name" value="O-SUCCINYLBENZOATE SYNTHASE"/>
    <property type="match status" value="1"/>
</dbReference>
<dbReference type="SUPFAM" id="SSF54826">
    <property type="entry name" value="Enolase N-terminal domain-like"/>
    <property type="match status" value="1"/>
</dbReference>
<dbReference type="GO" id="GO:0016854">
    <property type="term" value="F:racemase and epimerase activity"/>
    <property type="evidence" value="ECO:0007669"/>
    <property type="project" value="UniProtKB-ARBA"/>
</dbReference>
<comment type="caution">
    <text evidence="7">The sequence shown here is derived from an EMBL/GenBank/DDBJ whole genome shotgun (WGS) entry which is preliminary data.</text>
</comment>
<keyword evidence="5" id="KW-0413">Isomerase</keyword>
<dbReference type="PROSITE" id="PS00909">
    <property type="entry name" value="MR_MLE_2"/>
    <property type="match status" value="1"/>
</dbReference>
<dbReference type="GO" id="GO:0046872">
    <property type="term" value="F:metal ion binding"/>
    <property type="evidence" value="ECO:0007669"/>
    <property type="project" value="UniProtKB-KW"/>
</dbReference>
<dbReference type="SFLD" id="SFLDS00001">
    <property type="entry name" value="Enolase"/>
    <property type="match status" value="2"/>
</dbReference>
<dbReference type="SFLD" id="SFLDF00010">
    <property type="entry name" value="dipeptide_epimerase"/>
    <property type="match status" value="1"/>
</dbReference>
<evidence type="ECO:0000259" key="6">
    <source>
        <dbReference type="SMART" id="SM00922"/>
    </source>
</evidence>
<dbReference type="SUPFAM" id="SSF51604">
    <property type="entry name" value="Enolase C-terminal domain-like"/>
    <property type="match status" value="1"/>
</dbReference>
<evidence type="ECO:0000256" key="4">
    <source>
        <dbReference type="ARBA" id="ARBA00022842"/>
    </source>
</evidence>